<evidence type="ECO:0000256" key="4">
    <source>
        <dbReference type="ARBA" id="ARBA00023204"/>
    </source>
</evidence>
<organism evidence="9 10">
    <name type="scientific">Galdieria partita</name>
    <dbReference type="NCBI Taxonomy" id="83374"/>
    <lineage>
        <taxon>Eukaryota</taxon>
        <taxon>Rhodophyta</taxon>
        <taxon>Bangiophyceae</taxon>
        <taxon>Galdieriales</taxon>
        <taxon>Galdieriaceae</taxon>
        <taxon>Galdieria</taxon>
    </lineage>
</organism>
<evidence type="ECO:0000313" key="10">
    <source>
        <dbReference type="Proteomes" id="UP001061958"/>
    </source>
</evidence>
<keyword evidence="10" id="KW-1185">Reference proteome</keyword>
<feature type="domain" description="XLF-like N-terminal" evidence="8">
    <location>
        <begin position="20"/>
        <end position="131"/>
    </location>
</feature>
<dbReference type="GO" id="GO:0032807">
    <property type="term" value="C:DNA ligase IV complex"/>
    <property type="evidence" value="ECO:0007669"/>
    <property type="project" value="TreeGrafter"/>
</dbReference>
<reference evidence="9" key="1">
    <citation type="journal article" date="2022" name="Proc. Natl. Acad. Sci. U.S.A.">
        <title>Life cycle and functional genomics of the unicellular red alga Galdieria for elucidating algal and plant evolution and industrial use.</title>
        <authorList>
            <person name="Hirooka S."/>
            <person name="Itabashi T."/>
            <person name="Ichinose T.M."/>
            <person name="Onuma R."/>
            <person name="Fujiwara T."/>
            <person name="Yamashita S."/>
            <person name="Jong L.W."/>
            <person name="Tomita R."/>
            <person name="Iwane A.H."/>
            <person name="Miyagishima S.Y."/>
        </authorList>
    </citation>
    <scope>NUCLEOTIDE SEQUENCE</scope>
    <source>
        <strain evidence="9">NBRC 102759</strain>
    </source>
</reference>
<dbReference type="PANTHER" id="PTHR32235:SF1">
    <property type="entry name" value="NON-HOMOLOGOUS END-JOINING FACTOR 1"/>
    <property type="match status" value="1"/>
</dbReference>
<evidence type="ECO:0000259" key="8">
    <source>
        <dbReference type="Pfam" id="PF09302"/>
    </source>
</evidence>
<evidence type="ECO:0000256" key="2">
    <source>
        <dbReference type="ARBA" id="ARBA00022763"/>
    </source>
</evidence>
<comment type="subcellular location">
    <subcellularLocation>
        <location evidence="1">Nucleus</location>
    </subcellularLocation>
</comment>
<protein>
    <recommendedName>
        <fullName evidence="7">Non-homologous end-joining factor 1</fullName>
    </recommendedName>
</protein>
<evidence type="ECO:0000256" key="5">
    <source>
        <dbReference type="ARBA" id="ARBA00023242"/>
    </source>
</evidence>
<dbReference type="Pfam" id="PF09302">
    <property type="entry name" value="XLF"/>
    <property type="match status" value="1"/>
</dbReference>
<comment type="caution">
    <text evidence="9">The sequence shown here is derived from an EMBL/GenBank/DDBJ whole genome shotgun (WGS) entry which is preliminary data.</text>
</comment>
<keyword evidence="5" id="KW-0539">Nucleus</keyword>
<comment type="similarity">
    <text evidence="6">Belongs to the XRCC4-XLF family. XLF subfamily.</text>
</comment>
<dbReference type="InterPro" id="IPR038051">
    <property type="entry name" value="XRCC4-like_N_sf"/>
</dbReference>
<gene>
    <name evidence="9" type="ORF">GpartN1_g1378.t1</name>
</gene>
<evidence type="ECO:0000256" key="6">
    <source>
        <dbReference type="ARBA" id="ARBA00025747"/>
    </source>
</evidence>
<dbReference type="GO" id="GO:0045027">
    <property type="term" value="F:DNA end binding"/>
    <property type="evidence" value="ECO:0007669"/>
    <property type="project" value="TreeGrafter"/>
</dbReference>
<keyword evidence="3" id="KW-0238">DNA-binding</keyword>
<reference evidence="9" key="2">
    <citation type="submission" date="2022-01" db="EMBL/GenBank/DDBJ databases">
        <authorList>
            <person name="Hirooka S."/>
            <person name="Miyagishima S.Y."/>
        </authorList>
    </citation>
    <scope>NUCLEOTIDE SEQUENCE</scope>
    <source>
        <strain evidence="9">NBRC 102759</strain>
    </source>
</reference>
<dbReference type="Gene3D" id="2.170.210.10">
    <property type="entry name" value="DNA double-strand break repair and VJ recombination XRCC4, N-terminal"/>
    <property type="match status" value="1"/>
</dbReference>
<evidence type="ECO:0000313" key="9">
    <source>
        <dbReference type="EMBL" id="GJQ09587.1"/>
    </source>
</evidence>
<dbReference type="EMBL" id="BQMJ01000009">
    <property type="protein sequence ID" value="GJQ09587.1"/>
    <property type="molecule type" value="Genomic_DNA"/>
</dbReference>
<dbReference type="GO" id="GO:0006303">
    <property type="term" value="P:double-strand break repair via nonhomologous end joining"/>
    <property type="evidence" value="ECO:0007669"/>
    <property type="project" value="TreeGrafter"/>
</dbReference>
<keyword evidence="2" id="KW-0227">DNA damage</keyword>
<evidence type="ECO:0000256" key="3">
    <source>
        <dbReference type="ARBA" id="ARBA00023125"/>
    </source>
</evidence>
<dbReference type="OrthoDB" id="2155935at2759"/>
<dbReference type="InterPro" id="IPR052287">
    <property type="entry name" value="NHEJ_factor"/>
</dbReference>
<proteinExistence type="inferred from homology"/>
<keyword evidence="4" id="KW-0234">DNA repair</keyword>
<sequence length="335" mass="39098">MERLYRKPWNIVWSFDAKNNSVTQKFLLKESFEEFPYVLLVTDCYNVWAQVCSIEAFRNQVQELLPGSLGPCQSEQPLLYLIREKLLEAQTSAIGPKNRLQCSTEFTDDTLLLSLDIVLSEVSFTWTFRCTHLCKRNCQFFLSQLLVYPLLNTIKVMNEEKHALVDIIARKDKEISEYKSFFGTIPKVSVSTQPFSLEDFENKYVMESHITNRTEISNTDDLWTLHTSQLFASFIFVDENKKRKLSRLLSQNHNETVDWEESTEQSEIEMKTDREGIVSKNNFKGEDNLTDESNVGHICDEQKQPTELRTRRKLLKTMSSDGKLGENVKKKKRLF</sequence>
<dbReference type="PANTHER" id="PTHR32235">
    <property type="entry name" value="NON-HOMOLOGOUS END-JOINING FACTOR 1"/>
    <property type="match status" value="1"/>
</dbReference>
<dbReference type="Gene3D" id="1.10.287.450">
    <property type="entry name" value="Helix hairpin bin"/>
    <property type="match status" value="1"/>
</dbReference>
<dbReference type="InterPro" id="IPR015381">
    <property type="entry name" value="XLF-like_N"/>
</dbReference>
<dbReference type="AlphaFoldDB" id="A0A9C7PTC7"/>
<name>A0A9C7PTC7_9RHOD</name>
<dbReference type="Proteomes" id="UP001061958">
    <property type="component" value="Unassembled WGS sequence"/>
</dbReference>
<evidence type="ECO:0000256" key="7">
    <source>
        <dbReference type="ARBA" id="ARBA00044529"/>
    </source>
</evidence>
<accession>A0A9C7PTC7</accession>
<evidence type="ECO:0000256" key="1">
    <source>
        <dbReference type="ARBA" id="ARBA00004123"/>
    </source>
</evidence>